<proteinExistence type="predicted"/>
<dbReference type="KEGG" id="vg:9926531"/>
<dbReference type="GeneID" id="9926531"/>
<gene>
    <name evidence="2" type="ORF">Acj9p097</name>
</gene>
<sequence>MNVFTQIKHANEDCESFSERFALWYRAFVGVGIVIPILFVTGFLLGCIMFKNPVATGQELVKSLF</sequence>
<reference evidence="2 3" key="1">
    <citation type="journal article" date="2010" name="Virol. J.">
        <title>Genomes of the T4-related bacteriophages as windows on microbial genome evolution.</title>
        <authorList>
            <person name="Petrov V.M."/>
            <person name="Ratnayaka S."/>
            <person name="Nolan J.M."/>
            <person name="Miller E.S."/>
            <person name="Karam J.D."/>
        </authorList>
    </citation>
    <scope>NUCLEOTIDE SEQUENCE [LARGE SCALE GENOMIC DNA]</scope>
</reference>
<dbReference type="EMBL" id="HM004124">
    <property type="protein sequence ID" value="ADG59997.1"/>
    <property type="molecule type" value="Genomic_DNA"/>
</dbReference>
<organism evidence="2 3">
    <name type="scientific">Acinetobacter phage Acj9</name>
    <dbReference type="NCBI Taxonomy" id="760939"/>
    <lineage>
        <taxon>Viruses</taxon>
        <taxon>Duplodnaviria</taxon>
        <taxon>Heunggongvirae</taxon>
        <taxon>Uroviricota</taxon>
        <taxon>Caudoviricetes</taxon>
        <taxon>Pantevenvirales</taxon>
        <taxon>Straboviridae</taxon>
        <taxon>Twarogvirinae</taxon>
        <taxon>Acajnonavirus</taxon>
        <taxon>Acajnonavirus acj9</taxon>
    </lineage>
</organism>
<keyword evidence="1" id="KW-0812">Transmembrane</keyword>
<dbReference type="RefSeq" id="YP_004010234.1">
    <property type="nucleotide sequence ID" value="NC_014663.1"/>
</dbReference>
<evidence type="ECO:0000313" key="3">
    <source>
        <dbReference type="Proteomes" id="UP000008731"/>
    </source>
</evidence>
<keyword evidence="1" id="KW-0472">Membrane</keyword>
<evidence type="ECO:0000256" key="1">
    <source>
        <dbReference type="SAM" id="Phobius"/>
    </source>
</evidence>
<evidence type="ECO:0000313" key="2">
    <source>
        <dbReference type="EMBL" id="ADG59997.1"/>
    </source>
</evidence>
<protein>
    <submittedName>
        <fullName evidence="2">Uncharacterized protein</fullName>
    </submittedName>
</protein>
<accession>E5EPN1</accession>
<dbReference type="Proteomes" id="UP000008731">
    <property type="component" value="Segment"/>
</dbReference>
<keyword evidence="3" id="KW-1185">Reference proteome</keyword>
<dbReference type="OrthoDB" id="40297at10239"/>
<feature type="transmembrane region" description="Helical" evidence="1">
    <location>
        <begin position="27"/>
        <end position="50"/>
    </location>
</feature>
<keyword evidence="1" id="KW-1133">Transmembrane helix</keyword>
<name>E5EPN1_9CAUD</name>